<reference evidence="1" key="1">
    <citation type="submission" date="2020-12" db="EMBL/GenBank/DDBJ databases">
        <title>Sedimentitalea sp. nov., isolated from sand in Incheon.</title>
        <authorList>
            <person name="Kim W."/>
        </authorList>
    </citation>
    <scope>NUCLEOTIDE SEQUENCE</scope>
    <source>
        <strain evidence="1">CAU 1593</strain>
    </source>
</reference>
<keyword evidence="2" id="KW-1185">Reference proteome</keyword>
<gene>
    <name evidence="1" type="ORF">JF290_04515</name>
</gene>
<evidence type="ECO:0000313" key="2">
    <source>
        <dbReference type="Proteomes" id="UP000619079"/>
    </source>
</evidence>
<protein>
    <submittedName>
        <fullName evidence="1">Uncharacterized protein</fullName>
    </submittedName>
</protein>
<proteinExistence type="predicted"/>
<dbReference type="AlphaFoldDB" id="A0A8J7LRE8"/>
<evidence type="ECO:0000313" key="1">
    <source>
        <dbReference type="EMBL" id="MBJ6370779.1"/>
    </source>
</evidence>
<dbReference type="RefSeq" id="WP_199023567.1">
    <property type="nucleotide sequence ID" value="NZ_JAELVR010000002.1"/>
</dbReference>
<comment type="caution">
    <text evidence="1">The sequence shown here is derived from an EMBL/GenBank/DDBJ whole genome shotgun (WGS) entry which is preliminary data.</text>
</comment>
<organism evidence="1 2">
    <name type="scientific">Sedimentitalea arenosa</name>
    <dbReference type="NCBI Taxonomy" id="2798803"/>
    <lineage>
        <taxon>Bacteria</taxon>
        <taxon>Pseudomonadati</taxon>
        <taxon>Pseudomonadota</taxon>
        <taxon>Alphaproteobacteria</taxon>
        <taxon>Rhodobacterales</taxon>
        <taxon>Paracoccaceae</taxon>
        <taxon>Sedimentitalea</taxon>
    </lineage>
</organism>
<name>A0A8J7LRE8_9RHOB</name>
<dbReference type="Proteomes" id="UP000619079">
    <property type="component" value="Unassembled WGS sequence"/>
</dbReference>
<sequence length="260" mass="28328">MGHNLLGVLPRTKRWSEVVSRLEDGGTTASVATAGIRAAETQFLRASRDPVFVEAVRILLSVPLAARDEKFGEALRDADIPVSGDPELLDLLTAATVRLDEVRSGASNTSDMGELAGRALISTLSRAIGGALPGLFEATPEDVRARTRQLSWSKGISELSRQFFGELMAETLSYWLDRTLATHVGTGLRFEDVASRNAFDVDMRSYTMNITRIIQEFSGGWYGKTLHKKGFFGSGEAAEFGAVALKKIVSELKRDYVIDA</sequence>
<dbReference type="EMBL" id="JAELVR010000002">
    <property type="protein sequence ID" value="MBJ6370779.1"/>
    <property type="molecule type" value="Genomic_DNA"/>
</dbReference>
<accession>A0A8J7LRE8</accession>